<accession>A0ABN9X1F1</accession>
<protein>
    <submittedName>
        <fullName evidence="2">Uncharacterized protein</fullName>
    </submittedName>
</protein>
<gene>
    <name evidence="2" type="ORF">PCOR1329_LOCUS72497</name>
</gene>
<feature type="region of interest" description="Disordered" evidence="1">
    <location>
        <begin position="15"/>
        <end position="46"/>
    </location>
</feature>
<comment type="caution">
    <text evidence="2">The sequence shown here is derived from an EMBL/GenBank/DDBJ whole genome shotgun (WGS) entry which is preliminary data.</text>
</comment>
<evidence type="ECO:0000313" key="2">
    <source>
        <dbReference type="EMBL" id="CAK0893003.1"/>
    </source>
</evidence>
<reference evidence="2" key="1">
    <citation type="submission" date="2023-10" db="EMBL/GenBank/DDBJ databases">
        <authorList>
            <person name="Chen Y."/>
            <person name="Shah S."/>
            <person name="Dougan E. K."/>
            <person name="Thang M."/>
            <person name="Chan C."/>
        </authorList>
    </citation>
    <scope>NUCLEOTIDE SEQUENCE [LARGE SCALE GENOMIC DNA]</scope>
</reference>
<evidence type="ECO:0000256" key="1">
    <source>
        <dbReference type="SAM" id="MobiDB-lite"/>
    </source>
</evidence>
<dbReference type="EMBL" id="CAUYUJ010019697">
    <property type="protein sequence ID" value="CAK0893003.1"/>
    <property type="molecule type" value="Genomic_DNA"/>
</dbReference>
<dbReference type="Proteomes" id="UP001189429">
    <property type="component" value="Unassembled WGS sequence"/>
</dbReference>
<proteinExistence type="predicted"/>
<feature type="region of interest" description="Disordered" evidence="1">
    <location>
        <begin position="112"/>
        <end position="131"/>
    </location>
</feature>
<name>A0ABN9X1F1_9DINO</name>
<evidence type="ECO:0000313" key="3">
    <source>
        <dbReference type="Proteomes" id="UP001189429"/>
    </source>
</evidence>
<sequence>MWCVRGGRQAPAVGAFRSPRRYPPGPEESCSEVTLPRGPAGHMPPFMEAISATESTSCWSGVAGRGQLLRKTHRSWAAVSKALTSWDLTQRRALEHGDPVQERHRGALRHQHQGMGNELGQCGASTGTPWR</sequence>
<keyword evidence="3" id="KW-1185">Reference proteome</keyword>
<organism evidence="2 3">
    <name type="scientific">Prorocentrum cordatum</name>
    <dbReference type="NCBI Taxonomy" id="2364126"/>
    <lineage>
        <taxon>Eukaryota</taxon>
        <taxon>Sar</taxon>
        <taxon>Alveolata</taxon>
        <taxon>Dinophyceae</taxon>
        <taxon>Prorocentrales</taxon>
        <taxon>Prorocentraceae</taxon>
        <taxon>Prorocentrum</taxon>
    </lineage>
</organism>